<dbReference type="OrthoDB" id="6084348at2"/>
<protein>
    <recommendedName>
        <fullName evidence="3">Guanylate cyclase domain-containing protein</fullName>
    </recommendedName>
</protein>
<keyword evidence="2" id="KW-1185">Reference proteome</keyword>
<dbReference type="EMBL" id="CP043869">
    <property type="protein sequence ID" value="QEQ95660.1"/>
    <property type="molecule type" value="Genomic_DNA"/>
</dbReference>
<accession>A0A5P1R7P7</accession>
<proteinExistence type="predicted"/>
<dbReference type="AlphaFoldDB" id="A0A5P1R7P7"/>
<sequence>MPHFVPAPMQPEADLHTNAPLHSQPTVPAKQISYTQIAAIEPTEAAEEKAEGIETVTDNSNPLRQGRPEIQLDLYSLEHQLELSLQPQEASYLFLIDATTGHADYVEPEEHNYLLAEYELLIRKVSSIYGGDLTVEASGDLQLIFDQQDEEDAHGVHALCAAKLFTLLYRAFNQSRIRAFKPVLNLHMALVRGNRTKANLIKEEALFLTRTTQSNELISHTALTEAKHLKETLLAQAEIRREDEDKVLILSLTESYHELLSRQAEHILKQYYENKTEVDIPS</sequence>
<evidence type="ECO:0000313" key="1">
    <source>
        <dbReference type="EMBL" id="QEQ95660.1"/>
    </source>
</evidence>
<evidence type="ECO:0000313" key="2">
    <source>
        <dbReference type="Proteomes" id="UP000324760"/>
    </source>
</evidence>
<reference evidence="1 2" key="1">
    <citation type="journal article" date="2019" name="Biochem. Eng. J.">
        <title>Metabolic engineering of the marine bacteria Neptunomonas concharum for the production of acetoin and meso-2,3-butanediol from acetate.</title>
        <authorList>
            <person name="Li W."/>
            <person name="Pu N."/>
            <person name="Liu C.-X."/>
            <person name="Yuan Q.-P."/>
            <person name="Li Z.-J."/>
        </authorList>
    </citation>
    <scope>NUCLEOTIDE SEQUENCE [LARGE SCALE GENOMIC DNA]</scope>
    <source>
        <strain evidence="1 2">JCM17730</strain>
    </source>
</reference>
<name>A0A5P1R7P7_9GAMM</name>
<dbReference type="KEGG" id="ncu:F0U83_02475"/>
<dbReference type="Proteomes" id="UP000324760">
    <property type="component" value="Chromosome"/>
</dbReference>
<organism evidence="1 2">
    <name type="scientific">Neptunomonas concharum</name>
    <dbReference type="NCBI Taxonomy" id="1031538"/>
    <lineage>
        <taxon>Bacteria</taxon>
        <taxon>Pseudomonadati</taxon>
        <taxon>Pseudomonadota</taxon>
        <taxon>Gammaproteobacteria</taxon>
        <taxon>Oceanospirillales</taxon>
        <taxon>Oceanospirillaceae</taxon>
        <taxon>Neptunomonas</taxon>
    </lineage>
</organism>
<evidence type="ECO:0008006" key="3">
    <source>
        <dbReference type="Google" id="ProtNLM"/>
    </source>
</evidence>
<gene>
    <name evidence="1" type="ORF">F0U83_02475</name>
</gene>